<dbReference type="Gene3D" id="3.40.50.12780">
    <property type="entry name" value="N-terminal domain of ligase-like"/>
    <property type="match status" value="1"/>
</dbReference>
<dbReference type="SUPFAM" id="SSF56801">
    <property type="entry name" value="Acetyl-CoA synthetase-like"/>
    <property type="match status" value="1"/>
</dbReference>
<dbReference type="RefSeq" id="WP_377124272.1">
    <property type="nucleotide sequence ID" value="NZ_JBHRSD010000017.1"/>
</dbReference>
<dbReference type="InterPro" id="IPR053158">
    <property type="entry name" value="CapK_Type1_Caps_Biosynth"/>
</dbReference>
<evidence type="ECO:0008006" key="3">
    <source>
        <dbReference type="Google" id="ProtNLM"/>
    </source>
</evidence>
<sequence>MRFAIYEKSPIFLQNIFCSFYGYLESKKRFNKDFKDSLSSLLESDFYSADEIDECKKKLITASLLNAKKSGLYTSLNHVSEEDVVREPYIVLRSLPILTKDDLRTLDLSKIKSGDKLQTVVTSGTTGKALKLVREAKCFAIQWAVWFRHRYRFGIKKGDVSVNFSGKPLVPVSQKSPPYWRYNAPMKQHLISMQHINDNTIAPIVEFLNTVRPSFYSGYPSIVSEVARLALSKGLTLEAEATPQVVFTGAEKLLGYQKQAIKEWLGPNVVVTDQYGLTEGNCNFSQCEAGNYHEDFEFSHIEIVDGVINSDGSTTGRLIGTTLHNKAFPLIRYDTGDIATMASADFKCECGRSSRVILEVDGRSDDFVLLPNNQRVMRFDYLFKDTYEVIEAQVIQSERHVIDIKAVLAEKGNKHAFEEKVEGHFREYISNDIKLRFNYVDMIEKTATGKFKAVLNKLDLP</sequence>
<dbReference type="PANTHER" id="PTHR36932">
    <property type="entry name" value="CAPSULAR POLYSACCHARIDE BIOSYNTHESIS PROTEIN"/>
    <property type="match status" value="1"/>
</dbReference>
<name>A0ABV7CKP6_9GAMM</name>
<reference evidence="2" key="1">
    <citation type="journal article" date="2019" name="Int. J. Syst. Evol. Microbiol.">
        <title>The Global Catalogue of Microorganisms (GCM) 10K type strain sequencing project: providing services to taxonomists for standard genome sequencing and annotation.</title>
        <authorList>
            <consortium name="The Broad Institute Genomics Platform"/>
            <consortium name="The Broad Institute Genome Sequencing Center for Infectious Disease"/>
            <person name="Wu L."/>
            <person name="Ma J."/>
        </authorList>
    </citation>
    <scope>NUCLEOTIDE SEQUENCE [LARGE SCALE GENOMIC DNA]</scope>
    <source>
        <strain evidence="2">KCTC 42730</strain>
    </source>
</reference>
<comment type="caution">
    <text evidence="1">The sequence shown here is derived from an EMBL/GenBank/DDBJ whole genome shotgun (WGS) entry which is preliminary data.</text>
</comment>
<proteinExistence type="predicted"/>
<organism evidence="1 2">
    <name type="scientific">Pseudoalteromonas fenneropenaei</name>
    <dbReference type="NCBI Taxonomy" id="1737459"/>
    <lineage>
        <taxon>Bacteria</taxon>
        <taxon>Pseudomonadati</taxon>
        <taxon>Pseudomonadota</taxon>
        <taxon>Gammaproteobacteria</taxon>
        <taxon>Alteromonadales</taxon>
        <taxon>Pseudoalteromonadaceae</taxon>
        <taxon>Pseudoalteromonas</taxon>
    </lineage>
</organism>
<protein>
    <recommendedName>
        <fullName evidence="3">Phenylacetate--CoA ligase family protein</fullName>
    </recommendedName>
</protein>
<dbReference type="InterPro" id="IPR042099">
    <property type="entry name" value="ANL_N_sf"/>
</dbReference>
<gene>
    <name evidence="1" type="ORF">ACFOEE_11375</name>
</gene>
<accession>A0ABV7CKP6</accession>
<evidence type="ECO:0000313" key="1">
    <source>
        <dbReference type="EMBL" id="MFC3033121.1"/>
    </source>
</evidence>
<dbReference type="PANTHER" id="PTHR36932:SF1">
    <property type="entry name" value="CAPSULAR POLYSACCHARIDE BIOSYNTHESIS PROTEIN"/>
    <property type="match status" value="1"/>
</dbReference>
<evidence type="ECO:0000313" key="2">
    <source>
        <dbReference type="Proteomes" id="UP001595453"/>
    </source>
</evidence>
<keyword evidence="2" id="KW-1185">Reference proteome</keyword>
<dbReference type="Proteomes" id="UP001595453">
    <property type="component" value="Unassembled WGS sequence"/>
</dbReference>
<dbReference type="EMBL" id="JBHRSD010000017">
    <property type="protein sequence ID" value="MFC3033121.1"/>
    <property type="molecule type" value="Genomic_DNA"/>
</dbReference>